<dbReference type="OrthoDB" id="2375382at2"/>
<dbReference type="Proteomes" id="UP000290759">
    <property type="component" value="Unassembled WGS sequence"/>
</dbReference>
<protein>
    <submittedName>
        <fullName evidence="2">IS630 family transposase</fullName>
    </submittedName>
</protein>
<dbReference type="GO" id="GO:0003676">
    <property type="term" value="F:nucleic acid binding"/>
    <property type="evidence" value="ECO:0007669"/>
    <property type="project" value="InterPro"/>
</dbReference>
<dbReference type="InterPro" id="IPR047655">
    <property type="entry name" value="Transpos_IS630-like"/>
</dbReference>
<reference evidence="2 3" key="2">
    <citation type="submission" date="2019-02" db="EMBL/GenBank/DDBJ databases">
        <title>'Lichenibacterium ramalinii' gen. nov. sp. nov., 'Lichenibacterium minor' gen. nov. sp. nov.</title>
        <authorList>
            <person name="Pankratov T."/>
        </authorList>
    </citation>
    <scope>NUCLEOTIDE SEQUENCE [LARGE SCALE GENOMIC DNA]</scope>
    <source>
        <strain evidence="2 3">RmlP026</strain>
    </source>
</reference>
<dbReference type="InterPro" id="IPR036397">
    <property type="entry name" value="RNaseH_sf"/>
</dbReference>
<gene>
    <name evidence="2" type="ORF">D3273_21000</name>
</gene>
<name>A0A4Q2U5C8_9HYPH</name>
<dbReference type="EMBL" id="QYBB01000034">
    <property type="protein sequence ID" value="RYC30015.1"/>
    <property type="molecule type" value="Genomic_DNA"/>
</dbReference>
<feature type="domain" description="Tc1-like transposase DDE" evidence="1">
    <location>
        <begin position="19"/>
        <end position="158"/>
    </location>
</feature>
<dbReference type="InterPro" id="IPR038717">
    <property type="entry name" value="Tc1-like_DDE_dom"/>
</dbReference>
<dbReference type="Gene3D" id="3.30.420.10">
    <property type="entry name" value="Ribonuclease H-like superfamily/Ribonuclease H"/>
    <property type="match status" value="1"/>
</dbReference>
<proteinExistence type="predicted"/>
<dbReference type="Pfam" id="PF13358">
    <property type="entry name" value="DDE_3"/>
    <property type="match status" value="1"/>
</dbReference>
<evidence type="ECO:0000259" key="1">
    <source>
        <dbReference type="Pfam" id="PF13358"/>
    </source>
</evidence>
<keyword evidence="3" id="KW-1185">Reference proteome</keyword>
<evidence type="ECO:0000313" key="2">
    <source>
        <dbReference type="EMBL" id="RYC30015.1"/>
    </source>
</evidence>
<dbReference type="AlphaFoldDB" id="A0A4Q2U5C8"/>
<sequence length="192" mass="21354">MADAVAEEAAAHPGVPVEVFCTDEHRLGLKPVLRSVWAPKGERPTALGHHRFQWLYVTAFVGPATGETVWYLTDTVSKPLFADLLDAFARAVGAGPEKRVVLLLDNADWHTLPNLAVPDGLKLVYLPPYSPELQPAETLWTLVDEPVVNRFVPTLTRLIDTITERCTDLTTRQPEISSRTNFAWWPKNHAPA</sequence>
<dbReference type="NCBIfam" id="NF033545">
    <property type="entry name" value="transpos_IS630"/>
    <property type="match status" value="1"/>
</dbReference>
<comment type="caution">
    <text evidence="2">The sequence shown here is derived from an EMBL/GenBank/DDBJ whole genome shotgun (WGS) entry which is preliminary data.</text>
</comment>
<evidence type="ECO:0000313" key="3">
    <source>
        <dbReference type="Proteomes" id="UP000290759"/>
    </source>
</evidence>
<accession>A0A4Q2U5C8</accession>
<reference evidence="2 3" key="1">
    <citation type="submission" date="2018-12" db="EMBL/GenBank/DDBJ databases">
        <authorList>
            <person name="Grouzdev D.S."/>
            <person name="Krutkina M.S."/>
        </authorList>
    </citation>
    <scope>NUCLEOTIDE SEQUENCE [LARGE SCALE GENOMIC DNA]</scope>
    <source>
        <strain evidence="2 3">RmlP026</strain>
    </source>
</reference>
<organism evidence="2 3">
    <name type="scientific">Lichenibacterium minor</name>
    <dbReference type="NCBI Taxonomy" id="2316528"/>
    <lineage>
        <taxon>Bacteria</taxon>
        <taxon>Pseudomonadati</taxon>
        <taxon>Pseudomonadota</taxon>
        <taxon>Alphaproteobacteria</taxon>
        <taxon>Hyphomicrobiales</taxon>
        <taxon>Lichenihabitantaceae</taxon>
        <taxon>Lichenibacterium</taxon>
    </lineage>
</organism>